<protein>
    <recommendedName>
        <fullName evidence="1">HTH cro/C1-type domain-containing protein</fullName>
    </recommendedName>
</protein>
<dbReference type="Gene3D" id="1.10.260.40">
    <property type="entry name" value="lambda repressor-like DNA-binding domains"/>
    <property type="match status" value="1"/>
</dbReference>
<gene>
    <name evidence="2" type="ORF">CAL65_07880</name>
</gene>
<reference evidence="3" key="1">
    <citation type="submission" date="2017-05" db="EMBL/GenBank/DDBJ databases">
        <authorList>
            <person name="Sharma S."/>
            <person name="Sidhu C."/>
            <person name="Pinnaka A.K."/>
        </authorList>
    </citation>
    <scope>NUCLEOTIDE SEQUENCE [LARGE SCALE GENOMIC DNA]</scope>
    <source>
        <strain evidence="3">AK93</strain>
    </source>
</reference>
<dbReference type="GO" id="GO:0003677">
    <property type="term" value="F:DNA binding"/>
    <property type="evidence" value="ECO:0007669"/>
    <property type="project" value="InterPro"/>
</dbReference>
<comment type="caution">
    <text evidence="2">The sequence shown here is derived from an EMBL/GenBank/DDBJ whole genome shotgun (WGS) entry which is preliminary data.</text>
</comment>
<dbReference type="RefSeq" id="WP_116301554.1">
    <property type="nucleotide sequence ID" value="NZ_NFZV01000005.1"/>
</dbReference>
<accession>A0A3E0X0Z9</accession>
<dbReference type="OrthoDB" id="9803379at2"/>
<dbReference type="InterPro" id="IPR001387">
    <property type="entry name" value="Cro/C1-type_HTH"/>
</dbReference>
<proteinExistence type="predicted"/>
<name>A0A3E0X0Z9_9GAMM</name>
<dbReference type="Proteomes" id="UP000256763">
    <property type="component" value="Unassembled WGS sequence"/>
</dbReference>
<dbReference type="EMBL" id="NFZW01000006">
    <property type="protein sequence ID" value="RFA37847.1"/>
    <property type="molecule type" value="Genomic_DNA"/>
</dbReference>
<dbReference type="SMART" id="SM00530">
    <property type="entry name" value="HTH_XRE"/>
    <property type="match status" value="1"/>
</dbReference>
<keyword evidence="3" id="KW-1185">Reference proteome</keyword>
<evidence type="ECO:0000259" key="1">
    <source>
        <dbReference type="PROSITE" id="PS50943"/>
    </source>
</evidence>
<dbReference type="SUPFAM" id="SSF47413">
    <property type="entry name" value="lambda repressor-like DNA-binding domains"/>
    <property type="match status" value="1"/>
</dbReference>
<dbReference type="InterPro" id="IPR010982">
    <property type="entry name" value="Lambda_DNA-bd_dom_sf"/>
</dbReference>
<feature type="domain" description="HTH cro/C1-type" evidence="1">
    <location>
        <begin position="16"/>
        <end position="70"/>
    </location>
</feature>
<sequence length="82" mass="9219">MSSIHDNRFSKLVAELRLARTNKGVTQVELAERLGIQQSDVSKVEKCQRRLDIIELVDWLTALDEDPCLFLQRAGLLAPGAQ</sequence>
<dbReference type="CDD" id="cd00093">
    <property type="entry name" value="HTH_XRE"/>
    <property type="match status" value="1"/>
</dbReference>
<evidence type="ECO:0000313" key="3">
    <source>
        <dbReference type="Proteomes" id="UP000256763"/>
    </source>
</evidence>
<evidence type="ECO:0000313" key="2">
    <source>
        <dbReference type="EMBL" id="RFA37847.1"/>
    </source>
</evidence>
<dbReference type="PROSITE" id="PS50943">
    <property type="entry name" value="HTH_CROC1"/>
    <property type="match status" value="1"/>
</dbReference>
<dbReference type="Pfam" id="PF01381">
    <property type="entry name" value="HTH_3"/>
    <property type="match status" value="1"/>
</dbReference>
<organism evidence="2 3">
    <name type="scientific">Alkalilimnicola ehrlichii</name>
    <dbReference type="NCBI Taxonomy" id="351052"/>
    <lineage>
        <taxon>Bacteria</taxon>
        <taxon>Pseudomonadati</taxon>
        <taxon>Pseudomonadota</taxon>
        <taxon>Gammaproteobacteria</taxon>
        <taxon>Chromatiales</taxon>
        <taxon>Ectothiorhodospiraceae</taxon>
        <taxon>Alkalilimnicola</taxon>
    </lineage>
</organism>
<dbReference type="AlphaFoldDB" id="A0A3E0X0Z9"/>